<protein>
    <submittedName>
        <fullName evidence="1">Uncharacterized protein</fullName>
    </submittedName>
</protein>
<dbReference type="AlphaFoldDB" id="A0AAU8JFV5"/>
<dbReference type="RefSeq" id="WP_354635727.1">
    <property type="nucleotide sequence ID" value="NZ_CP159837.1"/>
</dbReference>
<organism evidence="1">
    <name type="scientific">Planktothricoides raciborskii GIHE-MW2</name>
    <dbReference type="NCBI Taxonomy" id="2792601"/>
    <lineage>
        <taxon>Bacteria</taxon>
        <taxon>Bacillati</taxon>
        <taxon>Cyanobacteriota</taxon>
        <taxon>Cyanophyceae</taxon>
        <taxon>Oscillatoriophycideae</taxon>
        <taxon>Oscillatoriales</taxon>
        <taxon>Oscillatoriaceae</taxon>
        <taxon>Planktothricoides</taxon>
    </lineage>
</organism>
<name>A0AAU8JFV5_9CYAN</name>
<gene>
    <name evidence="1" type="ORF">ABWT76_000936</name>
</gene>
<evidence type="ECO:0000313" key="1">
    <source>
        <dbReference type="EMBL" id="XCM38110.1"/>
    </source>
</evidence>
<dbReference type="EMBL" id="CP159837">
    <property type="protein sequence ID" value="XCM38110.1"/>
    <property type="molecule type" value="Genomic_DNA"/>
</dbReference>
<accession>A0AAU8JFV5</accession>
<reference evidence="1" key="1">
    <citation type="submission" date="2024-07" db="EMBL/GenBank/DDBJ databases">
        <authorList>
            <person name="Kim Y.J."/>
            <person name="Jeong J.Y."/>
        </authorList>
    </citation>
    <scope>NUCLEOTIDE SEQUENCE</scope>
    <source>
        <strain evidence="1">GIHE-MW2</strain>
    </source>
</reference>
<proteinExistence type="predicted"/>
<sequence>MTAVRAALHDRSPINILSNKLSAVMQRPYNILINKLSIVLTNKSLAGKITNGRSVNLNCPNISIPGSELTDRSEIFPEAHRPEHKPVK</sequence>